<evidence type="ECO:0008006" key="4">
    <source>
        <dbReference type="Google" id="ProtNLM"/>
    </source>
</evidence>
<dbReference type="PANTHER" id="PTHR38886:SF1">
    <property type="entry name" value="NACHT-NTPASE AND P-LOOP NTPASES N-TERMINAL DOMAIN-CONTAINING PROTEIN"/>
    <property type="match status" value="1"/>
</dbReference>
<keyword evidence="1" id="KW-1133">Transmembrane helix</keyword>
<dbReference type="AlphaFoldDB" id="A0AA37UI73"/>
<dbReference type="PANTHER" id="PTHR38886">
    <property type="entry name" value="SESA DOMAIN-CONTAINING PROTEIN"/>
    <property type="match status" value="1"/>
</dbReference>
<dbReference type="EMBL" id="BQXU01000019">
    <property type="protein sequence ID" value="GKT47474.1"/>
    <property type="molecule type" value="Genomic_DNA"/>
</dbReference>
<dbReference type="GeneID" id="73328457"/>
<dbReference type="Proteomes" id="UP001055115">
    <property type="component" value="Unassembled WGS sequence"/>
</dbReference>
<evidence type="ECO:0000313" key="2">
    <source>
        <dbReference type="EMBL" id="GKT47474.1"/>
    </source>
</evidence>
<reference evidence="2 3" key="1">
    <citation type="submission" date="2022-03" db="EMBL/GenBank/DDBJ databases">
        <title>Genome data of Colletotrichum spp.</title>
        <authorList>
            <person name="Utami Y.D."/>
            <person name="Hiruma K."/>
        </authorList>
    </citation>
    <scope>NUCLEOTIDE SEQUENCE [LARGE SCALE GENOMIC DNA]</scope>
    <source>
        <strain evidence="2 3">MAFF 239500</strain>
    </source>
</reference>
<dbReference type="RefSeq" id="XP_049129824.1">
    <property type="nucleotide sequence ID" value="XM_049273867.1"/>
</dbReference>
<comment type="caution">
    <text evidence="2">The sequence shown here is derived from an EMBL/GenBank/DDBJ whole genome shotgun (WGS) entry which is preliminary data.</text>
</comment>
<evidence type="ECO:0000256" key="1">
    <source>
        <dbReference type="SAM" id="Phobius"/>
    </source>
</evidence>
<protein>
    <recommendedName>
        <fullName evidence="4">Fungal N-terminal domain-containing protein</fullName>
    </recommendedName>
</protein>
<sequence>MASLYSNVYGPPSILPCVIHLIAIFHSIVAISFGWSAGGIAAATKLLCDVYQALDDCSGASGDYRDAVAFLKSLTQILDRLKAFSDRNDYPAYNSEIREQVKLIKPPVDEFINSTQKYDKRLGNTVKDGRFRHIVPKIKWHFLCSKNVLVLRKRVNSHVQILNTLMIQSSLYVPGTSP</sequence>
<organism evidence="2 3">
    <name type="scientific">Colletotrichum spaethianum</name>
    <dbReference type="NCBI Taxonomy" id="700344"/>
    <lineage>
        <taxon>Eukaryota</taxon>
        <taxon>Fungi</taxon>
        <taxon>Dikarya</taxon>
        <taxon>Ascomycota</taxon>
        <taxon>Pezizomycotina</taxon>
        <taxon>Sordariomycetes</taxon>
        <taxon>Hypocreomycetidae</taxon>
        <taxon>Glomerellales</taxon>
        <taxon>Glomerellaceae</taxon>
        <taxon>Colletotrichum</taxon>
        <taxon>Colletotrichum spaethianum species complex</taxon>
    </lineage>
</organism>
<evidence type="ECO:0000313" key="3">
    <source>
        <dbReference type="Proteomes" id="UP001055115"/>
    </source>
</evidence>
<keyword evidence="3" id="KW-1185">Reference proteome</keyword>
<keyword evidence="1" id="KW-0472">Membrane</keyword>
<accession>A0AA37UI73</accession>
<name>A0AA37UI73_9PEZI</name>
<feature type="transmembrane region" description="Helical" evidence="1">
    <location>
        <begin position="13"/>
        <end position="35"/>
    </location>
</feature>
<keyword evidence="1" id="KW-0812">Transmembrane</keyword>
<proteinExistence type="predicted"/>
<gene>
    <name evidence="2" type="ORF">ColSpa_07655</name>
</gene>